<sequence>MAATGLNKKSPTIKRIMREAAELTSNPSPDYHAAPLDSDLFEWHFTLRGPADSPFSAGIYHGRITLPPQYPLRPPSFRFLTPSGRFECNREICLSISGFHEETWQPAWGIRTAILALRSHMDAPAKGQVGGVESDDATRRRLAETSRSFTCQVCGRSNKAILDEQELLAKQNEEARDAKRDDDDKDDGDRRNDNVPEELRLVYKEDLKPREKSDGAEAEGKEAQAALATPAQQPVRTADASAPGGVTARAAVQNPSQAAVQRAHSDAEDIKLDAAIWVVSALLVLLLARMATRLFL</sequence>
<dbReference type="HOGENOM" id="CLU_041481_0_0_1"/>
<dbReference type="STRING" id="253628.A0A0D2A9N7"/>
<dbReference type="CDD" id="cd23799">
    <property type="entry name" value="UBCc_UBE2J"/>
    <property type="match status" value="1"/>
</dbReference>
<dbReference type="VEuPathDB" id="FungiDB:PV09_05223"/>
<dbReference type="GeneID" id="27313196"/>
<protein>
    <recommendedName>
        <fullName evidence="3">UBC core domain-containing protein</fullName>
    </recommendedName>
</protein>
<dbReference type="InParanoid" id="A0A0D2A9N7"/>
<dbReference type="Proteomes" id="UP000053259">
    <property type="component" value="Unassembled WGS sequence"/>
</dbReference>
<evidence type="ECO:0000259" key="3">
    <source>
        <dbReference type="PROSITE" id="PS50127"/>
    </source>
</evidence>
<feature type="compositionally biased region" description="Basic and acidic residues" evidence="2">
    <location>
        <begin position="172"/>
        <end position="222"/>
    </location>
</feature>
<dbReference type="SMART" id="SM00212">
    <property type="entry name" value="UBCc"/>
    <property type="match status" value="1"/>
</dbReference>
<dbReference type="Gene3D" id="3.10.110.10">
    <property type="entry name" value="Ubiquitin Conjugating Enzyme"/>
    <property type="match status" value="1"/>
</dbReference>
<reference evidence="4 5" key="1">
    <citation type="submission" date="2015-01" db="EMBL/GenBank/DDBJ databases">
        <title>The Genome Sequence of Ochroconis gallopava CBS43764.</title>
        <authorList>
            <consortium name="The Broad Institute Genomics Platform"/>
            <person name="Cuomo C."/>
            <person name="de Hoog S."/>
            <person name="Gorbushina A."/>
            <person name="Stielow B."/>
            <person name="Teixiera M."/>
            <person name="Abouelleil A."/>
            <person name="Chapman S.B."/>
            <person name="Priest M."/>
            <person name="Young S.K."/>
            <person name="Wortman J."/>
            <person name="Nusbaum C."/>
            <person name="Birren B."/>
        </authorList>
    </citation>
    <scope>NUCLEOTIDE SEQUENCE [LARGE SCALE GENOMIC DNA]</scope>
    <source>
        <strain evidence="4 5">CBS 43764</strain>
    </source>
</reference>
<dbReference type="SUPFAM" id="SSF54495">
    <property type="entry name" value="UBC-like"/>
    <property type="match status" value="1"/>
</dbReference>
<dbReference type="RefSeq" id="XP_016213322.1">
    <property type="nucleotide sequence ID" value="XM_016358703.1"/>
</dbReference>
<evidence type="ECO:0000256" key="2">
    <source>
        <dbReference type="SAM" id="MobiDB-lite"/>
    </source>
</evidence>
<dbReference type="InterPro" id="IPR016135">
    <property type="entry name" value="UBQ-conjugating_enzyme/RWD"/>
</dbReference>
<dbReference type="FunFam" id="3.10.110.10:FF:000093">
    <property type="entry name" value="Ubiquitin conjugating enzyme (UbcF), putative"/>
    <property type="match status" value="1"/>
</dbReference>
<dbReference type="EMBL" id="KN847544">
    <property type="protein sequence ID" value="KIW03453.1"/>
    <property type="molecule type" value="Genomic_DNA"/>
</dbReference>
<feature type="region of interest" description="Disordered" evidence="2">
    <location>
        <begin position="172"/>
        <end position="245"/>
    </location>
</feature>
<dbReference type="InterPro" id="IPR000608">
    <property type="entry name" value="UBC"/>
</dbReference>
<proteinExistence type="predicted"/>
<evidence type="ECO:0000313" key="5">
    <source>
        <dbReference type="Proteomes" id="UP000053259"/>
    </source>
</evidence>
<organism evidence="4 5">
    <name type="scientific">Verruconis gallopava</name>
    <dbReference type="NCBI Taxonomy" id="253628"/>
    <lineage>
        <taxon>Eukaryota</taxon>
        <taxon>Fungi</taxon>
        <taxon>Dikarya</taxon>
        <taxon>Ascomycota</taxon>
        <taxon>Pezizomycotina</taxon>
        <taxon>Dothideomycetes</taxon>
        <taxon>Pleosporomycetidae</taxon>
        <taxon>Venturiales</taxon>
        <taxon>Sympoventuriaceae</taxon>
        <taxon>Verruconis</taxon>
    </lineage>
</organism>
<dbReference type="Pfam" id="PF00179">
    <property type="entry name" value="UQ_con"/>
    <property type="match status" value="1"/>
</dbReference>
<dbReference type="AlphaFoldDB" id="A0A0D2A9N7"/>
<feature type="compositionally biased region" description="Low complexity" evidence="2">
    <location>
        <begin position="223"/>
        <end position="234"/>
    </location>
</feature>
<gene>
    <name evidence="4" type="ORF">PV09_05223</name>
</gene>
<feature type="domain" description="UBC core" evidence="3">
    <location>
        <begin position="11"/>
        <end position="162"/>
    </location>
</feature>
<dbReference type="InterPro" id="IPR050113">
    <property type="entry name" value="Ub_conjugating_enzyme"/>
</dbReference>
<keyword evidence="1" id="KW-0833">Ubl conjugation pathway</keyword>
<accession>A0A0D2A9N7</accession>
<evidence type="ECO:0000313" key="4">
    <source>
        <dbReference type="EMBL" id="KIW03453.1"/>
    </source>
</evidence>
<keyword evidence="5" id="KW-1185">Reference proteome</keyword>
<dbReference type="OrthoDB" id="1158011at2759"/>
<evidence type="ECO:0000256" key="1">
    <source>
        <dbReference type="ARBA" id="ARBA00022786"/>
    </source>
</evidence>
<name>A0A0D2A9N7_9PEZI</name>
<dbReference type="PROSITE" id="PS50127">
    <property type="entry name" value="UBC_2"/>
    <property type="match status" value="1"/>
</dbReference>
<dbReference type="PANTHER" id="PTHR24067">
    <property type="entry name" value="UBIQUITIN-CONJUGATING ENZYME E2"/>
    <property type="match status" value="1"/>
</dbReference>